<evidence type="ECO:0000256" key="9">
    <source>
        <dbReference type="RuleBase" id="RU366042"/>
    </source>
</evidence>
<proteinExistence type="inferred from homology"/>
<comment type="subcellular location">
    <subcellularLocation>
        <location evidence="1">Membrane</location>
        <topology evidence="1">Multi-pass membrane protein</topology>
    </subcellularLocation>
    <subcellularLocation>
        <location evidence="9">Mitochondrion inner membrane</location>
        <topology evidence="9">Multi-pass membrane protein</topology>
    </subcellularLocation>
</comment>
<dbReference type="GO" id="GO:0015095">
    <property type="term" value="F:magnesium ion transmembrane transporter activity"/>
    <property type="evidence" value="ECO:0007669"/>
    <property type="project" value="TreeGrafter"/>
</dbReference>
<keyword evidence="8 9" id="KW-0472">Membrane</keyword>
<evidence type="ECO:0000313" key="11">
    <source>
        <dbReference type="EMBL" id="CAD9224985.1"/>
    </source>
</evidence>
<dbReference type="GO" id="GO:0005743">
    <property type="term" value="C:mitochondrial inner membrane"/>
    <property type="evidence" value="ECO:0007669"/>
    <property type="project" value="UniProtKB-SubCell"/>
</dbReference>
<keyword evidence="9" id="KW-0999">Mitochondrion inner membrane</keyword>
<evidence type="ECO:0000256" key="5">
    <source>
        <dbReference type="ARBA" id="ARBA00022946"/>
    </source>
</evidence>
<keyword evidence="4 9" id="KW-0460">Magnesium</keyword>
<keyword evidence="7 9" id="KW-0406">Ion transport</keyword>
<organism evidence="11">
    <name type="scientific">Compsopogon caeruleus</name>
    <dbReference type="NCBI Taxonomy" id="31354"/>
    <lineage>
        <taxon>Eukaryota</taxon>
        <taxon>Rhodophyta</taxon>
        <taxon>Compsopogonophyceae</taxon>
        <taxon>Compsopogonales</taxon>
        <taxon>Compsopogonaceae</taxon>
        <taxon>Compsopogon</taxon>
    </lineage>
</organism>
<dbReference type="CDD" id="cd12823">
    <property type="entry name" value="Mrs2_Mfm1p-like"/>
    <property type="match status" value="1"/>
</dbReference>
<evidence type="ECO:0000256" key="10">
    <source>
        <dbReference type="SAM" id="MobiDB-lite"/>
    </source>
</evidence>
<keyword evidence="2 9" id="KW-0813">Transport</keyword>
<dbReference type="Gene3D" id="2.40.128.330">
    <property type="match status" value="1"/>
</dbReference>
<accession>A0A7S1XB97</accession>
<evidence type="ECO:0000256" key="3">
    <source>
        <dbReference type="ARBA" id="ARBA00022692"/>
    </source>
</evidence>
<evidence type="ECO:0000256" key="4">
    <source>
        <dbReference type="ARBA" id="ARBA00022842"/>
    </source>
</evidence>
<dbReference type="PANTHER" id="PTHR13890:SF0">
    <property type="entry name" value="MAGNESIUM TRANSPORTER MRS2 HOMOLOG, MITOCHONDRIAL"/>
    <property type="match status" value="1"/>
</dbReference>
<keyword evidence="9" id="KW-0496">Mitochondrion</keyword>
<sequence length="546" mass="62148">MSRMPESRSHQGRIFSTPNLMFLGGSRHSSSVSEEPSRVDHTSMNPQVPNEETGITHPIGSDSTSSVEGRVRPHRRRRDFSPSRTNWDGRQNRGYANYVGAMVQRFGRSGHLEPNDSWSRPSMTGSESMSTPSMISEDEARIMKRLRGTGFSSRRSELECFEFVPSGEFNLCRISRADILHEAREIAAVRFDLDARVRVSSRNWKSQTLVKGDRALRKYLGNSLMPRDIRQVDPAFSAKPALWVRHNAIIVSLESVRAIIFYHKLYLFDPKNPVVERAAKVLSSRLAASAYEPFEFRAMEGIFVHICMTLEVDFISIDPGIRKLLSEFPHRLTAEMLEALRLSEQKLKSFNSRASQVQHVMTEILEEDEDMANMYLTEIHKNPRVARNPLDHDFVEVLFESYLQVVDDLAGKGQLLIEMINDSENLIEIHLDTVQNKLLLVDLIVTLMTTIVTFGSMWASIFGMNTLLPSSFIQLPFGKWMFLLVVLLLLVSSIVATSLILWLLKSRGLFTPQRNRFRLQRVLAENQSDNLLRFLAGPSAADQIHV</sequence>
<dbReference type="Gene3D" id="1.20.58.340">
    <property type="entry name" value="Magnesium transport protein CorA, transmembrane region"/>
    <property type="match status" value="1"/>
</dbReference>
<keyword evidence="5" id="KW-0809">Transit peptide</keyword>
<protein>
    <recommendedName>
        <fullName evidence="9">Magnesium transporter</fullName>
    </recommendedName>
</protein>
<comment type="similarity">
    <text evidence="9">Belongs to the CorA metal ion transporter (MIT) (TC 1.A.35) family.</text>
</comment>
<feature type="region of interest" description="Disordered" evidence="10">
    <location>
        <begin position="110"/>
        <end position="134"/>
    </location>
</feature>
<keyword evidence="6 9" id="KW-1133">Transmembrane helix</keyword>
<evidence type="ECO:0000256" key="2">
    <source>
        <dbReference type="ARBA" id="ARBA00022448"/>
    </source>
</evidence>
<feature type="transmembrane region" description="Helical" evidence="9">
    <location>
        <begin position="438"/>
        <end position="461"/>
    </location>
</feature>
<evidence type="ECO:0000256" key="8">
    <source>
        <dbReference type="ARBA" id="ARBA00023136"/>
    </source>
</evidence>
<name>A0A7S1XB97_9RHOD</name>
<dbReference type="EMBL" id="HBGH01002024">
    <property type="protein sequence ID" value="CAD9224985.1"/>
    <property type="molecule type" value="Transcribed_RNA"/>
</dbReference>
<dbReference type="AlphaFoldDB" id="A0A7S1XB97"/>
<gene>
    <name evidence="11" type="ORF">CCAE0312_LOCUS1086</name>
</gene>
<keyword evidence="3 9" id="KW-0812">Transmembrane</keyword>
<dbReference type="InterPro" id="IPR039204">
    <property type="entry name" value="MRS2-like"/>
</dbReference>
<evidence type="ECO:0000256" key="6">
    <source>
        <dbReference type="ARBA" id="ARBA00022989"/>
    </source>
</evidence>
<feature type="transmembrane region" description="Helical" evidence="9">
    <location>
        <begin position="481"/>
        <end position="504"/>
    </location>
</feature>
<dbReference type="PANTHER" id="PTHR13890">
    <property type="entry name" value="RNA SPLICING PROTEIN MRS2, MITOCHONDRIAL"/>
    <property type="match status" value="1"/>
</dbReference>
<evidence type="ECO:0000256" key="7">
    <source>
        <dbReference type="ARBA" id="ARBA00023065"/>
    </source>
</evidence>
<feature type="region of interest" description="Disordered" evidence="10">
    <location>
        <begin position="1"/>
        <end position="92"/>
    </location>
</feature>
<feature type="compositionally biased region" description="Polar residues" evidence="10">
    <location>
        <begin position="116"/>
        <end position="134"/>
    </location>
</feature>
<evidence type="ECO:0000256" key="1">
    <source>
        <dbReference type="ARBA" id="ARBA00004141"/>
    </source>
</evidence>
<dbReference type="Pfam" id="PF22099">
    <property type="entry name" value="MRS2-like"/>
    <property type="match status" value="1"/>
</dbReference>
<reference evidence="11" key="1">
    <citation type="submission" date="2021-01" db="EMBL/GenBank/DDBJ databases">
        <authorList>
            <person name="Corre E."/>
            <person name="Pelletier E."/>
            <person name="Niang G."/>
            <person name="Scheremetjew M."/>
            <person name="Finn R."/>
            <person name="Kale V."/>
            <person name="Holt S."/>
            <person name="Cochrane G."/>
            <person name="Meng A."/>
            <person name="Brown T."/>
            <person name="Cohen L."/>
        </authorList>
    </citation>
    <scope>NUCLEOTIDE SEQUENCE</scope>
    <source>
        <strain evidence="11">SAG 36.94</strain>
    </source>
</reference>